<dbReference type="AlphaFoldDB" id="I4EEE6"/>
<comment type="caution">
    <text evidence="1">The sequence shown here is derived from an EMBL/GenBank/DDBJ whole genome shotgun (WGS) entry which is preliminary data.</text>
</comment>
<proteinExistence type="predicted"/>
<evidence type="ECO:0000313" key="2">
    <source>
        <dbReference type="Proteomes" id="UP000004221"/>
    </source>
</evidence>
<dbReference type="EMBL" id="CAGS01000091">
    <property type="protein sequence ID" value="CCF83058.1"/>
    <property type="molecule type" value="Genomic_DNA"/>
</dbReference>
<reference evidence="1 2" key="1">
    <citation type="journal article" date="2012" name="ISME J.">
        <title>Nitrification expanded: discovery, physiology and genomics of a nitrite-oxidizing bacterium from the phylum Chloroflexi.</title>
        <authorList>
            <person name="Sorokin D.Y."/>
            <person name="Lucker S."/>
            <person name="Vejmelkova D."/>
            <person name="Kostrikina N.A."/>
            <person name="Kleerebezem R."/>
            <person name="Rijpstra W.I."/>
            <person name="Damste J.S."/>
            <person name="Le Paslier D."/>
            <person name="Muyzer G."/>
            <person name="Wagner M."/>
            <person name="van Loosdrecht M.C."/>
            <person name="Daims H."/>
        </authorList>
    </citation>
    <scope>NUCLEOTIDE SEQUENCE [LARGE SCALE GENOMIC DNA]</scope>
    <source>
        <strain evidence="2">none</strain>
    </source>
</reference>
<sequence>MRAGQDRYTFARIEKAITVTDALIAAAAWEHHAILVTNNLKDYPMPDVQLLPLDGQER</sequence>
<organism evidence="1 2">
    <name type="scientific">Nitrolancea hollandica Lb</name>
    <dbReference type="NCBI Taxonomy" id="1129897"/>
    <lineage>
        <taxon>Bacteria</taxon>
        <taxon>Pseudomonadati</taxon>
        <taxon>Thermomicrobiota</taxon>
        <taxon>Thermomicrobia</taxon>
        <taxon>Sphaerobacterales</taxon>
        <taxon>Sphaerobacterineae</taxon>
        <taxon>Sphaerobacteraceae</taxon>
        <taxon>Nitrolancea</taxon>
    </lineage>
</organism>
<protein>
    <submittedName>
        <fullName evidence="1">PIN domain protein</fullName>
    </submittedName>
</protein>
<dbReference type="InterPro" id="IPR029060">
    <property type="entry name" value="PIN-like_dom_sf"/>
</dbReference>
<dbReference type="SUPFAM" id="SSF88723">
    <property type="entry name" value="PIN domain-like"/>
    <property type="match status" value="1"/>
</dbReference>
<gene>
    <name evidence="1" type="ORF">NITHO_1800004</name>
</gene>
<name>I4EEE6_9BACT</name>
<keyword evidence="2" id="KW-1185">Reference proteome</keyword>
<evidence type="ECO:0000313" key="1">
    <source>
        <dbReference type="EMBL" id="CCF83058.1"/>
    </source>
</evidence>
<dbReference type="RefSeq" id="WP_008475785.1">
    <property type="nucleotide sequence ID" value="NZ_CAGS01000091.1"/>
</dbReference>
<accession>I4EEE6</accession>
<dbReference type="Gene3D" id="3.40.50.1010">
    <property type="entry name" value="5'-nuclease"/>
    <property type="match status" value="1"/>
</dbReference>
<dbReference type="Proteomes" id="UP000004221">
    <property type="component" value="Unassembled WGS sequence"/>
</dbReference>